<evidence type="ECO:0000313" key="2">
    <source>
        <dbReference type="Proteomes" id="UP000095256"/>
    </source>
</evidence>
<dbReference type="RefSeq" id="WP_069697458.1">
    <property type="nucleotide sequence ID" value="NZ_JBHUJY010000002.1"/>
</dbReference>
<dbReference type="Proteomes" id="UP000095256">
    <property type="component" value="Unassembled WGS sequence"/>
</dbReference>
<organism evidence="1 2">
    <name type="scientific">Enterococcus rivorum</name>
    <dbReference type="NCBI Taxonomy" id="762845"/>
    <lineage>
        <taxon>Bacteria</taxon>
        <taxon>Bacillati</taxon>
        <taxon>Bacillota</taxon>
        <taxon>Bacilli</taxon>
        <taxon>Lactobacillales</taxon>
        <taxon>Enterococcaceae</taxon>
        <taxon>Enterococcus</taxon>
    </lineage>
</organism>
<dbReference type="STRING" id="762845.BCR26_08895"/>
<gene>
    <name evidence="1" type="ORF">BCR26_08895</name>
</gene>
<protein>
    <submittedName>
        <fullName evidence="1">Uncharacterized protein</fullName>
    </submittedName>
</protein>
<keyword evidence="2" id="KW-1185">Reference proteome</keyword>
<evidence type="ECO:0000313" key="1">
    <source>
        <dbReference type="EMBL" id="OEH83585.1"/>
    </source>
</evidence>
<sequence length="70" mass="7916">MKNKLFLGQDACTWLQGDDKKMNVLKAVLKDKKTVIVDETGEYDSFKSSLPKNVTIVKNQAEADEILKKD</sequence>
<dbReference type="AlphaFoldDB" id="A0A1E5L0H0"/>
<proteinExistence type="predicted"/>
<accession>A0A1E5L0H0</accession>
<dbReference type="EMBL" id="MIEK01000005">
    <property type="protein sequence ID" value="OEH83585.1"/>
    <property type="molecule type" value="Genomic_DNA"/>
</dbReference>
<comment type="caution">
    <text evidence="1">The sequence shown here is derived from an EMBL/GenBank/DDBJ whole genome shotgun (WGS) entry which is preliminary data.</text>
</comment>
<reference evidence="1 2" key="1">
    <citation type="submission" date="2016-09" db="EMBL/GenBank/DDBJ databases">
        <authorList>
            <person name="Capua I."/>
            <person name="De Benedictis P."/>
            <person name="Joannis T."/>
            <person name="Lombin L.H."/>
            <person name="Cattoli G."/>
        </authorList>
    </citation>
    <scope>NUCLEOTIDE SEQUENCE [LARGE SCALE GENOMIC DNA]</scope>
    <source>
        <strain evidence="1 2">LMG 25899</strain>
    </source>
</reference>
<name>A0A1E5L0H0_9ENTE</name>